<feature type="region of interest" description="Disordered" evidence="1">
    <location>
        <begin position="170"/>
        <end position="190"/>
    </location>
</feature>
<sequence>MEVRQHRKQLDNLKRNESMAHRDAERHAEFLKTYKTAEQLAAEAATLEVERLQRIIDSLRDHEDDDRMLLEEEEAVENKLMLQLNRLSFVSLTVAVVHAEYQKLDNQKQLRVEEQRRVVASYEKLKVTLSSEETEKRRQVERACTADWRVFENMKRTDYRKVELEISKKDEEARKQEESAQKERNVQEDRIGSRLLEEEEDELVRAYEECALRISTRFQALTLVS</sequence>
<protein>
    <submittedName>
        <fullName evidence="2">Uncharacterized protein</fullName>
    </submittedName>
</protein>
<gene>
    <name evidence="2" type="ORF">BSAL_87980c</name>
</gene>
<dbReference type="EMBL" id="CYKH01001107">
    <property type="protein sequence ID" value="CUI14391.1"/>
    <property type="molecule type" value="Genomic_DNA"/>
</dbReference>
<organism evidence="2 3">
    <name type="scientific">Bodo saltans</name>
    <name type="common">Flagellated protozoan</name>
    <dbReference type="NCBI Taxonomy" id="75058"/>
    <lineage>
        <taxon>Eukaryota</taxon>
        <taxon>Discoba</taxon>
        <taxon>Euglenozoa</taxon>
        <taxon>Kinetoplastea</taxon>
        <taxon>Metakinetoplastina</taxon>
        <taxon>Eubodonida</taxon>
        <taxon>Bodonidae</taxon>
        <taxon>Bodo</taxon>
    </lineage>
</organism>
<name>A0A0S4KIP3_BODSA</name>
<keyword evidence="3" id="KW-1185">Reference proteome</keyword>
<dbReference type="VEuPathDB" id="TriTrypDB:BSAL_87980c"/>
<evidence type="ECO:0000313" key="3">
    <source>
        <dbReference type="Proteomes" id="UP000051952"/>
    </source>
</evidence>
<proteinExistence type="predicted"/>
<evidence type="ECO:0000256" key="1">
    <source>
        <dbReference type="SAM" id="MobiDB-lite"/>
    </source>
</evidence>
<reference evidence="3" key="1">
    <citation type="submission" date="2015-09" db="EMBL/GenBank/DDBJ databases">
        <authorList>
            <consortium name="Pathogen Informatics"/>
        </authorList>
    </citation>
    <scope>NUCLEOTIDE SEQUENCE [LARGE SCALE GENOMIC DNA]</scope>
    <source>
        <strain evidence="3">Lake Konstanz</strain>
    </source>
</reference>
<evidence type="ECO:0000313" key="2">
    <source>
        <dbReference type="EMBL" id="CUI14391.1"/>
    </source>
</evidence>
<dbReference type="AlphaFoldDB" id="A0A0S4KIP3"/>
<accession>A0A0S4KIP3</accession>
<feature type="region of interest" description="Disordered" evidence="1">
    <location>
        <begin position="1"/>
        <end position="22"/>
    </location>
</feature>
<dbReference type="Proteomes" id="UP000051952">
    <property type="component" value="Unassembled WGS sequence"/>
</dbReference>